<dbReference type="AlphaFoldDB" id="A0A1R1YLC1"/>
<dbReference type="Proteomes" id="UP000187429">
    <property type="component" value="Unassembled WGS sequence"/>
</dbReference>
<dbReference type="Pfam" id="PF00098">
    <property type="entry name" value="zf-CCHC"/>
    <property type="match status" value="1"/>
</dbReference>
<dbReference type="InterPro" id="IPR001878">
    <property type="entry name" value="Znf_CCHC"/>
</dbReference>
<accession>A0A1R1YLC1</accession>
<organism evidence="3 4">
    <name type="scientific">Smittium culicis</name>
    <dbReference type="NCBI Taxonomy" id="133412"/>
    <lineage>
        <taxon>Eukaryota</taxon>
        <taxon>Fungi</taxon>
        <taxon>Fungi incertae sedis</taxon>
        <taxon>Zoopagomycota</taxon>
        <taxon>Kickxellomycotina</taxon>
        <taxon>Harpellomycetes</taxon>
        <taxon>Harpellales</taxon>
        <taxon>Legeriomycetaceae</taxon>
        <taxon>Smittium</taxon>
    </lineage>
</organism>
<dbReference type="GO" id="GO:0003676">
    <property type="term" value="F:nucleic acid binding"/>
    <property type="evidence" value="ECO:0007669"/>
    <property type="project" value="InterPro"/>
</dbReference>
<protein>
    <recommendedName>
        <fullName evidence="2">CCHC-type domain-containing protein</fullName>
    </recommendedName>
</protein>
<feature type="region of interest" description="Disordered" evidence="1">
    <location>
        <begin position="20"/>
        <end position="87"/>
    </location>
</feature>
<proteinExistence type="predicted"/>
<feature type="compositionally biased region" description="Low complexity" evidence="1">
    <location>
        <begin position="24"/>
        <end position="39"/>
    </location>
</feature>
<dbReference type="EMBL" id="LSSM01000877">
    <property type="protein sequence ID" value="OMJ27693.1"/>
    <property type="molecule type" value="Genomic_DNA"/>
</dbReference>
<evidence type="ECO:0000313" key="3">
    <source>
        <dbReference type="EMBL" id="OMJ27693.1"/>
    </source>
</evidence>
<keyword evidence="4" id="KW-1185">Reference proteome</keyword>
<comment type="caution">
    <text evidence="3">The sequence shown here is derived from an EMBL/GenBank/DDBJ whole genome shotgun (WGS) entry which is preliminary data.</text>
</comment>
<evidence type="ECO:0000256" key="1">
    <source>
        <dbReference type="SAM" id="MobiDB-lite"/>
    </source>
</evidence>
<reference evidence="4" key="1">
    <citation type="submission" date="2017-01" db="EMBL/GenBank/DDBJ databases">
        <authorList>
            <person name="Wang Y."/>
            <person name="White M."/>
            <person name="Kvist S."/>
            <person name="Moncalvo J.-M."/>
        </authorList>
    </citation>
    <scope>NUCLEOTIDE SEQUENCE [LARGE SCALE GENOMIC DNA]</scope>
    <source>
        <strain evidence="4">ID-206-W2</strain>
    </source>
</reference>
<name>A0A1R1YLC1_9FUNG</name>
<sequence>MVFWNCGTTGHRRADCKKLPIQFNNGGYNSRNQYRNNRYVKSQNQKNNRNTSYNRKNNNYGRNGNKNNYHNYNRDEDTYRSGNGPNQ</sequence>
<dbReference type="GO" id="GO:0008270">
    <property type="term" value="F:zinc ion binding"/>
    <property type="evidence" value="ECO:0007669"/>
    <property type="project" value="InterPro"/>
</dbReference>
<feature type="compositionally biased region" description="Low complexity" evidence="1">
    <location>
        <begin position="46"/>
        <end position="71"/>
    </location>
</feature>
<gene>
    <name evidence="3" type="ORF">AYI69_g2862</name>
</gene>
<evidence type="ECO:0000259" key="2">
    <source>
        <dbReference type="Pfam" id="PF00098"/>
    </source>
</evidence>
<feature type="domain" description="CCHC-type" evidence="2">
    <location>
        <begin position="4"/>
        <end position="18"/>
    </location>
</feature>
<evidence type="ECO:0000313" key="4">
    <source>
        <dbReference type="Proteomes" id="UP000187429"/>
    </source>
</evidence>